<reference evidence="3 4" key="1">
    <citation type="submission" date="2023-03" db="EMBL/GenBank/DDBJ databases">
        <title>Paludisphaera mucosa sp. nov. a novel planctomycete from northern fen.</title>
        <authorList>
            <person name="Ivanova A."/>
        </authorList>
    </citation>
    <scope>NUCLEOTIDE SEQUENCE [LARGE SCALE GENOMIC DNA]</scope>
    <source>
        <strain evidence="3 4">Pla2</strain>
    </source>
</reference>
<evidence type="ECO:0000313" key="3">
    <source>
        <dbReference type="EMBL" id="MDG3006326.1"/>
    </source>
</evidence>
<dbReference type="Proteomes" id="UP001216907">
    <property type="component" value="Unassembled WGS sequence"/>
</dbReference>
<evidence type="ECO:0000313" key="4">
    <source>
        <dbReference type="Proteomes" id="UP001216907"/>
    </source>
</evidence>
<comment type="caution">
    <text evidence="3">The sequence shown here is derived from an EMBL/GenBank/DDBJ whole genome shotgun (WGS) entry which is preliminary data.</text>
</comment>
<dbReference type="RefSeq" id="WP_277862626.1">
    <property type="nucleotide sequence ID" value="NZ_JARRAG010000002.1"/>
</dbReference>
<dbReference type="EMBL" id="JARRAG010000002">
    <property type="protein sequence ID" value="MDG3006326.1"/>
    <property type="molecule type" value="Genomic_DNA"/>
</dbReference>
<protein>
    <submittedName>
        <fullName evidence="3">Uncharacterized protein</fullName>
    </submittedName>
</protein>
<feature type="region of interest" description="Disordered" evidence="1">
    <location>
        <begin position="94"/>
        <end position="113"/>
    </location>
</feature>
<keyword evidence="2" id="KW-1133">Transmembrane helix</keyword>
<sequence length="113" mass="12711">MRRIRVRITVFRMVLAVEVAAIVIFVATDRWKRITAGRSANYRAVAGGHAVLAKGFREEAEWNPASLRMARWHEFLSREFEQAAAHPWGPVPLSPLSPPAGWTPPIVEGSRPR</sequence>
<keyword evidence="4" id="KW-1185">Reference proteome</keyword>
<evidence type="ECO:0000256" key="1">
    <source>
        <dbReference type="SAM" id="MobiDB-lite"/>
    </source>
</evidence>
<keyword evidence="2" id="KW-0472">Membrane</keyword>
<name>A0ABT6FFR1_9BACT</name>
<gene>
    <name evidence="3" type="ORF">PZE19_21355</name>
</gene>
<evidence type="ECO:0000256" key="2">
    <source>
        <dbReference type="SAM" id="Phobius"/>
    </source>
</evidence>
<organism evidence="3 4">
    <name type="scientific">Paludisphaera mucosa</name>
    <dbReference type="NCBI Taxonomy" id="3030827"/>
    <lineage>
        <taxon>Bacteria</taxon>
        <taxon>Pseudomonadati</taxon>
        <taxon>Planctomycetota</taxon>
        <taxon>Planctomycetia</taxon>
        <taxon>Isosphaerales</taxon>
        <taxon>Isosphaeraceae</taxon>
        <taxon>Paludisphaera</taxon>
    </lineage>
</organism>
<proteinExistence type="predicted"/>
<accession>A0ABT6FFR1</accession>
<keyword evidence="2" id="KW-0812">Transmembrane</keyword>
<feature type="transmembrane region" description="Helical" evidence="2">
    <location>
        <begin position="6"/>
        <end position="28"/>
    </location>
</feature>